<keyword evidence="8" id="KW-0406">Ion transport</keyword>
<dbReference type="InterPro" id="IPR038050">
    <property type="entry name" value="Neuro_actylchol_rec"/>
</dbReference>
<dbReference type="GO" id="GO:0005230">
    <property type="term" value="F:extracellular ligand-gated monoatomic ion channel activity"/>
    <property type="evidence" value="ECO:0007669"/>
    <property type="project" value="InterPro"/>
</dbReference>
<evidence type="ECO:0000256" key="9">
    <source>
        <dbReference type="ARBA" id="ARBA00023136"/>
    </source>
</evidence>
<dbReference type="GO" id="GO:0004888">
    <property type="term" value="F:transmembrane signaling receptor activity"/>
    <property type="evidence" value="ECO:0007669"/>
    <property type="project" value="InterPro"/>
</dbReference>
<feature type="domain" description="Neurotransmitter-gated ion-channel ligand-binding" evidence="12">
    <location>
        <begin position="5"/>
        <end position="59"/>
    </location>
</feature>
<evidence type="ECO:0000256" key="2">
    <source>
        <dbReference type="ARBA" id="ARBA00004236"/>
    </source>
</evidence>
<keyword evidence="9 11" id="KW-0472">Membrane</keyword>
<evidence type="ECO:0000256" key="6">
    <source>
        <dbReference type="ARBA" id="ARBA00022729"/>
    </source>
</evidence>
<dbReference type="SUPFAM" id="SSF90112">
    <property type="entry name" value="Neurotransmitter-gated ion-channel transmembrane pore"/>
    <property type="match status" value="1"/>
</dbReference>
<keyword evidence="3" id="KW-0813">Transport</keyword>
<gene>
    <name evidence="14" type="ORF">ASIM_LOCUS13138</name>
</gene>
<dbReference type="WBParaSite" id="ASIM_0001371001-mRNA-1">
    <property type="protein sequence ID" value="ASIM_0001371001-mRNA-1"/>
    <property type="gene ID" value="ASIM_0001371001"/>
</dbReference>
<protein>
    <submittedName>
        <fullName evidence="16">Neurotransmitter-gated ion-channel ligand binding domain protein</fullName>
    </submittedName>
</protein>
<feature type="domain" description="Neurotransmitter-gated ion-channel transmembrane" evidence="13">
    <location>
        <begin position="162"/>
        <end position="369"/>
    </location>
</feature>
<dbReference type="Gene3D" id="1.20.58.390">
    <property type="entry name" value="Neurotransmitter-gated ion-channel transmembrane domain"/>
    <property type="match status" value="1"/>
</dbReference>
<keyword evidence="7 11" id="KW-1133">Transmembrane helix</keyword>
<dbReference type="AlphaFoldDB" id="A0A0M3JZ10"/>
<proteinExistence type="predicted"/>
<keyword evidence="15" id="KW-1185">Reference proteome</keyword>
<evidence type="ECO:0000256" key="4">
    <source>
        <dbReference type="ARBA" id="ARBA00022475"/>
    </source>
</evidence>
<keyword evidence="5 11" id="KW-0812">Transmembrane</keyword>
<dbReference type="OrthoDB" id="442503at2759"/>
<dbReference type="InterPro" id="IPR006202">
    <property type="entry name" value="Neur_chan_lig-bd"/>
</dbReference>
<evidence type="ECO:0000256" key="11">
    <source>
        <dbReference type="SAM" id="Phobius"/>
    </source>
</evidence>
<evidence type="ECO:0000256" key="8">
    <source>
        <dbReference type="ARBA" id="ARBA00023065"/>
    </source>
</evidence>
<evidence type="ECO:0000256" key="10">
    <source>
        <dbReference type="ARBA" id="ARBA00023303"/>
    </source>
</evidence>
<evidence type="ECO:0000256" key="1">
    <source>
        <dbReference type="ARBA" id="ARBA00004141"/>
    </source>
</evidence>
<dbReference type="CDD" id="cd19049">
    <property type="entry name" value="LGIC_TM_anion"/>
    <property type="match status" value="1"/>
</dbReference>
<dbReference type="InterPro" id="IPR006028">
    <property type="entry name" value="GABAA/Glycine_rcpt"/>
</dbReference>
<dbReference type="PANTHER" id="PTHR18945">
    <property type="entry name" value="NEUROTRANSMITTER GATED ION CHANNEL"/>
    <property type="match status" value="1"/>
</dbReference>
<dbReference type="InterPro" id="IPR006201">
    <property type="entry name" value="Neur_channel"/>
</dbReference>
<evidence type="ECO:0000256" key="3">
    <source>
        <dbReference type="ARBA" id="ARBA00022448"/>
    </source>
</evidence>
<dbReference type="FunFam" id="1.20.58.390:FF:000039">
    <property type="entry name" value="Ligand-Gated ion Channel"/>
    <property type="match status" value="1"/>
</dbReference>
<keyword evidence="10" id="KW-0407">Ion channel</keyword>
<comment type="subcellular location">
    <subcellularLocation>
        <location evidence="2">Cell membrane</location>
    </subcellularLocation>
    <subcellularLocation>
        <location evidence="1">Membrane</location>
        <topology evidence="1">Multi-pass membrane protein</topology>
    </subcellularLocation>
</comment>
<feature type="transmembrane region" description="Helical" evidence="11">
    <location>
        <begin position="154"/>
        <end position="178"/>
    </location>
</feature>
<dbReference type="GO" id="GO:0005886">
    <property type="term" value="C:plasma membrane"/>
    <property type="evidence" value="ECO:0007669"/>
    <property type="project" value="UniProtKB-SubCell"/>
</dbReference>
<dbReference type="PROSITE" id="PS00236">
    <property type="entry name" value="NEUROTR_ION_CHANNEL"/>
    <property type="match status" value="1"/>
</dbReference>
<dbReference type="Gene3D" id="2.70.170.10">
    <property type="entry name" value="Neurotransmitter-gated ion-channel ligand-binding domain"/>
    <property type="match status" value="2"/>
</dbReference>
<evidence type="ECO:0000313" key="16">
    <source>
        <dbReference type="WBParaSite" id="ASIM_0001371001-mRNA-1"/>
    </source>
</evidence>
<dbReference type="Proteomes" id="UP000267096">
    <property type="component" value="Unassembled WGS sequence"/>
</dbReference>
<evidence type="ECO:0000256" key="7">
    <source>
        <dbReference type="ARBA" id="ARBA00022989"/>
    </source>
</evidence>
<dbReference type="SUPFAM" id="SSF63712">
    <property type="entry name" value="Nicotinic receptor ligand binding domain-like"/>
    <property type="match status" value="1"/>
</dbReference>
<keyword evidence="6" id="KW-0732">Signal</keyword>
<dbReference type="InterPro" id="IPR036734">
    <property type="entry name" value="Neur_chan_lig-bd_sf"/>
</dbReference>
<evidence type="ECO:0000313" key="14">
    <source>
        <dbReference type="EMBL" id="VDK49034.1"/>
    </source>
</evidence>
<organism evidence="16">
    <name type="scientific">Anisakis simplex</name>
    <name type="common">Herring worm</name>
    <dbReference type="NCBI Taxonomy" id="6269"/>
    <lineage>
        <taxon>Eukaryota</taxon>
        <taxon>Metazoa</taxon>
        <taxon>Ecdysozoa</taxon>
        <taxon>Nematoda</taxon>
        <taxon>Chromadorea</taxon>
        <taxon>Rhabditida</taxon>
        <taxon>Spirurina</taxon>
        <taxon>Ascaridomorpha</taxon>
        <taxon>Ascaridoidea</taxon>
        <taxon>Anisakidae</taxon>
        <taxon>Anisakis</taxon>
        <taxon>Anisakis simplex complex</taxon>
    </lineage>
</organism>
<evidence type="ECO:0000256" key="5">
    <source>
        <dbReference type="ARBA" id="ARBA00022692"/>
    </source>
</evidence>
<evidence type="ECO:0000259" key="13">
    <source>
        <dbReference type="Pfam" id="PF02932"/>
    </source>
</evidence>
<sequence length="380" mass="43802">GLFSQPKYDKDTLPSANATTVIVELTVQSITEISEFSSSFKADVWFSQIWNDPRLDFQFNRRDRVSIQGPCQLDLTYFPMDTQQCNLIFESYSYNTAEVRIIWRDWEPVSIPDPKSKNLPDFELIHFSSKSTTLFYTAGLWDQLEVTFVFRRLYGYYALQAYMPTYLSVFISWISFWIDTKALPARITCGVSSLMALTFQFGNIVKNLPRVSYVKALDIWMFGCVGFIFLSLVELAVVGFVDKSDAKRRRIQRAKEQMILRSESEQQWLSRLTSRRSNQTAFASDSRLGVTANSLQAGSALLSHQGNMLDAKCQRSHACLDNSPRRLQTQTRRYSTSFEQTQQITGEKIDEMSAKIFPLMFTAFNIFYWFYFIGMSGGIL</sequence>
<dbReference type="Pfam" id="PF02932">
    <property type="entry name" value="Neur_chan_memb"/>
    <property type="match status" value="1"/>
</dbReference>
<dbReference type="InterPro" id="IPR006029">
    <property type="entry name" value="Neurotrans-gated_channel_TM"/>
</dbReference>
<reference evidence="14 15" key="2">
    <citation type="submission" date="2018-11" db="EMBL/GenBank/DDBJ databases">
        <authorList>
            <consortium name="Pathogen Informatics"/>
        </authorList>
    </citation>
    <scope>NUCLEOTIDE SEQUENCE [LARGE SCALE GENOMIC DNA]</scope>
</reference>
<dbReference type="InterPro" id="IPR036719">
    <property type="entry name" value="Neuro-gated_channel_TM_sf"/>
</dbReference>
<feature type="transmembrane region" description="Helical" evidence="11">
    <location>
        <begin position="356"/>
        <end position="374"/>
    </location>
</feature>
<keyword evidence="4" id="KW-1003">Cell membrane</keyword>
<feature type="transmembrane region" description="Helical" evidence="11">
    <location>
        <begin position="219"/>
        <end position="241"/>
    </location>
</feature>
<dbReference type="InterPro" id="IPR018000">
    <property type="entry name" value="Neurotransmitter_ion_chnl_CS"/>
</dbReference>
<dbReference type="EMBL" id="UYRR01031323">
    <property type="protein sequence ID" value="VDK49034.1"/>
    <property type="molecule type" value="Genomic_DNA"/>
</dbReference>
<evidence type="ECO:0000259" key="12">
    <source>
        <dbReference type="Pfam" id="PF02931"/>
    </source>
</evidence>
<feature type="domain" description="Neurotransmitter-gated ion-channel ligand-binding" evidence="12">
    <location>
        <begin position="64"/>
        <end position="152"/>
    </location>
</feature>
<evidence type="ECO:0000313" key="15">
    <source>
        <dbReference type="Proteomes" id="UP000267096"/>
    </source>
</evidence>
<dbReference type="PRINTS" id="PR00253">
    <property type="entry name" value="GABAARECEPTR"/>
</dbReference>
<reference evidence="16" key="1">
    <citation type="submission" date="2017-02" db="UniProtKB">
        <authorList>
            <consortium name="WormBaseParasite"/>
        </authorList>
    </citation>
    <scope>IDENTIFICATION</scope>
</reference>
<accession>A0A0M3JZ10</accession>
<dbReference type="Pfam" id="PF02931">
    <property type="entry name" value="Neur_chan_LBD"/>
    <property type="match status" value="2"/>
</dbReference>
<name>A0A0M3JZ10_ANISI</name>